<dbReference type="AlphaFoldDB" id="A0A9P0ARP0"/>
<accession>A0A9P0ARP0</accession>
<dbReference type="OrthoDB" id="6755943at2759"/>
<evidence type="ECO:0000313" key="2">
    <source>
        <dbReference type="Proteomes" id="UP001154078"/>
    </source>
</evidence>
<dbReference type="Proteomes" id="UP001154078">
    <property type="component" value="Chromosome 1"/>
</dbReference>
<protein>
    <submittedName>
        <fullName evidence="1">Uncharacterized protein</fullName>
    </submittedName>
</protein>
<keyword evidence="2" id="KW-1185">Reference proteome</keyword>
<organism evidence="1 2">
    <name type="scientific">Brassicogethes aeneus</name>
    <name type="common">Rape pollen beetle</name>
    <name type="synonym">Meligethes aeneus</name>
    <dbReference type="NCBI Taxonomy" id="1431903"/>
    <lineage>
        <taxon>Eukaryota</taxon>
        <taxon>Metazoa</taxon>
        <taxon>Ecdysozoa</taxon>
        <taxon>Arthropoda</taxon>
        <taxon>Hexapoda</taxon>
        <taxon>Insecta</taxon>
        <taxon>Pterygota</taxon>
        <taxon>Neoptera</taxon>
        <taxon>Endopterygota</taxon>
        <taxon>Coleoptera</taxon>
        <taxon>Polyphaga</taxon>
        <taxon>Cucujiformia</taxon>
        <taxon>Nitidulidae</taxon>
        <taxon>Meligethinae</taxon>
        <taxon>Brassicogethes</taxon>
    </lineage>
</organism>
<name>A0A9P0ARP0_BRAAE</name>
<proteinExistence type="predicted"/>
<reference evidence="1" key="1">
    <citation type="submission" date="2021-12" db="EMBL/GenBank/DDBJ databases">
        <authorList>
            <person name="King R."/>
        </authorList>
    </citation>
    <scope>NUCLEOTIDE SEQUENCE</scope>
</reference>
<evidence type="ECO:0000313" key="1">
    <source>
        <dbReference type="EMBL" id="CAH0546816.1"/>
    </source>
</evidence>
<dbReference type="EMBL" id="OV121132">
    <property type="protein sequence ID" value="CAH0546816.1"/>
    <property type="molecule type" value="Genomic_DNA"/>
</dbReference>
<gene>
    <name evidence="1" type="ORF">MELIAE_LOCUS908</name>
</gene>
<sequence>MADFEQMKECFFTYQYPNIHLLDDDGIADLFSAGNRKFLVKWILNIINENFDLTSDDNVSNILAGHGFCSEKKSSEFLEGKLDITSTLQILCKLFIFIKELKNNSTEKNSIDDPFVNITNDLIDLDLNLFPEYGPLRRWSEKEEKIKLEKYETELKEYDLDSLNKKPNSSLSPNLYKIESQITTLNDVLNEMAISTNQALNTKLYTKPIDFKFKDEKNIQKLDKNMEELLQFTADIDIIQRAKFELNIEPNLM</sequence>